<accession>A0A834XJY8</accession>
<evidence type="ECO:0000313" key="3">
    <source>
        <dbReference type="EMBL" id="KAF7988305.1"/>
    </source>
</evidence>
<comment type="caution">
    <text evidence="3">The sequence shown here is derived from an EMBL/GenBank/DDBJ whole genome shotgun (WGS) entry which is preliminary data.</text>
</comment>
<dbReference type="AlphaFoldDB" id="A0A834XJY8"/>
<dbReference type="Pfam" id="PF00405">
    <property type="entry name" value="Transferrin"/>
    <property type="match status" value="2"/>
</dbReference>
<dbReference type="CDD" id="cd13529">
    <property type="entry name" value="PBP2_transferrin"/>
    <property type="match status" value="1"/>
</dbReference>
<dbReference type="PANTHER" id="PTHR11485:SF57">
    <property type="entry name" value="TRANSFERRIN"/>
    <property type="match status" value="1"/>
</dbReference>
<dbReference type="GO" id="GO:0055037">
    <property type="term" value="C:recycling endosome"/>
    <property type="evidence" value="ECO:0007669"/>
    <property type="project" value="TreeGrafter"/>
</dbReference>
<proteinExistence type="predicted"/>
<dbReference type="SMART" id="SM00094">
    <property type="entry name" value="TR_FER"/>
    <property type="match status" value="1"/>
</dbReference>
<dbReference type="PROSITE" id="PS51408">
    <property type="entry name" value="TRANSFERRIN_LIKE_4"/>
    <property type="match status" value="2"/>
</dbReference>
<dbReference type="GO" id="GO:0006826">
    <property type="term" value="P:iron ion transport"/>
    <property type="evidence" value="ECO:0007669"/>
    <property type="project" value="TreeGrafter"/>
</dbReference>
<organism evidence="3 4">
    <name type="scientific">Aphidius gifuensis</name>
    <name type="common">Parasitoid wasp</name>
    <dbReference type="NCBI Taxonomy" id="684658"/>
    <lineage>
        <taxon>Eukaryota</taxon>
        <taxon>Metazoa</taxon>
        <taxon>Ecdysozoa</taxon>
        <taxon>Arthropoda</taxon>
        <taxon>Hexapoda</taxon>
        <taxon>Insecta</taxon>
        <taxon>Pterygota</taxon>
        <taxon>Neoptera</taxon>
        <taxon>Endopterygota</taxon>
        <taxon>Hymenoptera</taxon>
        <taxon>Apocrita</taxon>
        <taxon>Ichneumonoidea</taxon>
        <taxon>Braconidae</taxon>
        <taxon>Aphidiinae</taxon>
        <taxon>Aphidius</taxon>
    </lineage>
</organism>
<feature type="domain" description="Transferrin-like" evidence="2">
    <location>
        <begin position="367"/>
        <end position="703"/>
    </location>
</feature>
<dbReference type="PANTHER" id="PTHR11485">
    <property type="entry name" value="TRANSFERRIN"/>
    <property type="match status" value="1"/>
</dbReference>
<sequence length="731" mass="82813">MKFFFALAFVIFRISWAENTYRLCAPETIDDSTCNSLSRGGFVKCVRVTDSADCAMKLHDGKADFGVFDAEELILAYQFYPDDFTPLAQLKHIERVNEEWQFQSVVVVPSNYNVNEGVSGLEKGGLCHPGFSHTQIWNDYILKFLERKTYKHICRNESSVAENEVENIRDFFGTACRPGDWVLESTEDKRLKEKYPELCQLCDDRENCKYSNNLHHGHIGALECLTSGRGNAAYVAGEYVHQFFKINESNPSSTSSTTKPSYQFLCPQGTVQPLTQSNPCAWIQQPWGLILTRNERVNDLATSLKEWLSTNPSMDSRIPPDAWLIALNKIIQEDTKVIFINESISLKSYLVRGREVDLNERSCGHDIRWCTLNEGETKKCNFIAKEALLLGIEPKFTCIEKNSTESCLRDIYENKTDIITIDSNQGHLARVKFNLTSILYPETMEDKNSKVIAIIRDDSEYKIQNFKQIKNKYLCFPDYGGISWISFINTARFHKIIPDTCDYAEAVANLVISACTPGIKDINYSDVAGENINILNKLCEICPNELGNNSTCSAGRENEFFGDKGVLKCLEGPGDIGFIEPKNLKKLIDRKIVNQNEYRVLCRNGSLAGYTGFDIDDNCALSITIDSELVGRRDDSKIRILDTTLALLKLEDWLGYRPDSRRAIRIYDSFTDHSDLLFKDSTIALEAPNSTIKSVLAYKELFSKIDTCTSGSLKNISNFIVVFLLAYILLQ</sequence>
<dbReference type="GO" id="GO:0005886">
    <property type="term" value="C:plasma membrane"/>
    <property type="evidence" value="ECO:0007669"/>
    <property type="project" value="TreeGrafter"/>
</dbReference>
<dbReference type="Proteomes" id="UP000639338">
    <property type="component" value="Unassembled WGS sequence"/>
</dbReference>
<dbReference type="GO" id="GO:0005769">
    <property type="term" value="C:early endosome"/>
    <property type="evidence" value="ECO:0007669"/>
    <property type="project" value="TreeGrafter"/>
</dbReference>
<dbReference type="GO" id="GO:0005615">
    <property type="term" value="C:extracellular space"/>
    <property type="evidence" value="ECO:0007669"/>
    <property type="project" value="TreeGrafter"/>
</dbReference>
<feature type="domain" description="Transferrin-like" evidence="2">
    <location>
        <begin position="21"/>
        <end position="363"/>
    </location>
</feature>
<protein>
    <recommendedName>
        <fullName evidence="2">Transferrin-like domain-containing protein</fullName>
    </recommendedName>
</protein>
<keyword evidence="4" id="KW-1185">Reference proteome</keyword>
<dbReference type="PRINTS" id="PR00422">
    <property type="entry name" value="TRANSFERRIN"/>
</dbReference>
<gene>
    <name evidence="3" type="ORF">HCN44_011051</name>
</gene>
<evidence type="ECO:0000259" key="2">
    <source>
        <dbReference type="PROSITE" id="PS51408"/>
    </source>
</evidence>
<dbReference type="Gene3D" id="3.40.190.10">
    <property type="entry name" value="Periplasmic binding protein-like II"/>
    <property type="match status" value="3"/>
</dbReference>
<feature type="chain" id="PRO_5032406397" description="Transferrin-like domain-containing protein" evidence="1">
    <location>
        <begin position="18"/>
        <end position="731"/>
    </location>
</feature>
<evidence type="ECO:0000313" key="4">
    <source>
        <dbReference type="Proteomes" id="UP000639338"/>
    </source>
</evidence>
<evidence type="ECO:0000256" key="1">
    <source>
        <dbReference type="SAM" id="SignalP"/>
    </source>
</evidence>
<dbReference type="SUPFAM" id="SSF53850">
    <property type="entry name" value="Periplasmic binding protein-like II"/>
    <property type="match status" value="2"/>
</dbReference>
<dbReference type="InterPro" id="IPR001156">
    <property type="entry name" value="Transferrin-like_dom"/>
</dbReference>
<dbReference type="OrthoDB" id="8183540at2759"/>
<name>A0A834XJY8_APHGI</name>
<keyword evidence="1" id="KW-0732">Signal</keyword>
<feature type="signal peptide" evidence="1">
    <location>
        <begin position="1"/>
        <end position="17"/>
    </location>
</feature>
<reference evidence="3 4" key="1">
    <citation type="submission" date="2020-08" db="EMBL/GenBank/DDBJ databases">
        <title>Aphidius gifuensis genome sequencing and assembly.</title>
        <authorList>
            <person name="Du Z."/>
        </authorList>
    </citation>
    <scope>NUCLEOTIDE SEQUENCE [LARGE SCALE GENOMIC DNA]</scope>
    <source>
        <strain evidence="3">YNYX2018</strain>
        <tissue evidence="3">Adults</tissue>
    </source>
</reference>
<dbReference type="EMBL" id="JACMRX010000006">
    <property type="protein sequence ID" value="KAF7988305.1"/>
    <property type="molecule type" value="Genomic_DNA"/>
</dbReference>